<evidence type="ECO:0000256" key="9">
    <source>
        <dbReference type="ARBA" id="ARBA00023136"/>
    </source>
</evidence>
<dbReference type="Proteomes" id="UP000007110">
    <property type="component" value="Unassembled WGS sequence"/>
</dbReference>
<evidence type="ECO:0000256" key="8">
    <source>
        <dbReference type="ARBA" id="ARBA00023034"/>
    </source>
</evidence>
<keyword evidence="8 10" id="KW-0333">Golgi apparatus</keyword>
<reference evidence="11" key="2">
    <citation type="submission" date="2021-01" db="UniProtKB">
        <authorList>
            <consortium name="EnsemblMetazoa"/>
        </authorList>
    </citation>
    <scope>IDENTIFICATION</scope>
</reference>
<dbReference type="GO" id="GO:0006493">
    <property type="term" value="P:protein O-linked glycosylation"/>
    <property type="evidence" value="ECO:0000318"/>
    <property type="project" value="GO_Central"/>
</dbReference>
<keyword evidence="7" id="KW-1133">Transmembrane helix</keyword>
<evidence type="ECO:0000313" key="12">
    <source>
        <dbReference type="Proteomes" id="UP000007110"/>
    </source>
</evidence>
<dbReference type="PANTHER" id="PTHR11214">
    <property type="entry name" value="BETA-1,3-N-ACETYLGLUCOSAMINYLTRANSFERASE"/>
    <property type="match status" value="1"/>
</dbReference>
<evidence type="ECO:0000256" key="7">
    <source>
        <dbReference type="ARBA" id="ARBA00022989"/>
    </source>
</evidence>
<comment type="subcellular location">
    <subcellularLocation>
        <location evidence="1 10">Golgi apparatus membrane</location>
        <topology evidence="1 10">Single-pass type II membrane protein</topology>
    </subcellularLocation>
</comment>
<dbReference type="GO" id="GO:0016757">
    <property type="term" value="F:glycosyltransferase activity"/>
    <property type="evidence" value="ECO:0000318"/>
    <property type="project" value="GO_Central"/>
</dbReference>
<dbReference type="PANTHER" id="PTHR11214:SF364">
    <property type="entry name" value="HEXOSYLTRANSFERASE"/>
    <property type="match status" value="1"/>
</dbReference>
<dbReference type="AlphaFoldDB" id="A0A7M7GH53"/>
<comment type="similarity">
    <text evidence="2 10">Belongs to the glycosyltransferase 31 family.</text>
</comment>
<evidence type="ECO:0000256" key="10">
    <source>
        <dbReference type="RuleBase" id="RU363063"/>
    </source>
</evidence>
<evidence type="ECO:0000256" key="6">
    <source>
        <dbReference type="ARBA" id="ARBA00022968"/>
    </source>
</evidence>
<dbReference type="GO" id="GO:0000139">
    <property type="term" value="C:Golgi membrane"/>
    <property type="evidence" value="ECO:0000318"/>
    <property type="project" value="GO_Central"/>
</dbReference>
<dbReference type="KEGG" id="spu:100891931"/>
<dbReference type="OrthoDB" id="115198at2759"/>
<reference evidence="12" key="1">
    <citation type="submission" date="2015-02" db="EMBL/GenBank/DDBJ databases">
        <title>Genome sequencing for Strongylocentrotus purpuratus.</title>
        <authorList>
            <person name="Murali S."/>
            <person name="Liu Y."/>
            <person name="Vee V."/>
            <person name="English A."/>
            <person name="Wang M."/>
            <person name="Skinner E."/>
            <person name="Han Y."/>
            <person name="Muzny D.M."/>
            <person name="Worley K.C."/>
            <person name="Gibbs R.A."/>
        </authorList>
    </citation>
    <scope>NUCLEOTIDE SEQUENCE</scope>
</reference>
<keyword evidence="5" id="KW-0812">Transmembrane</keyword>
<dbReference type="RefSeq" id="XP_003728876.2">
    <property type="nucleotide sequence ID" value="XM_003728828.3"/>
</dbReference>
<dbReference type="OMA" id="RADSWPF"/>
<dbReference type="EnsemblMetazoa" id="XM_003728828">
    <property type="protein sequence ID" value="XP_003728876"/>
    <property type="gene ID" value="LOC100891931"/>
</dbReference>
<dbReference type="GeneID" id="100891931"/>
<protein>
    <recommendedName>
        <fullName evidence="10">Hexosyltransferase</fullName>
        <ecNumber evidence="10">2.4.1.-</ecNumber>
    </recommendedName>
</protein>
<keyword evidence="12" id="KW-1185">Reference proteome</keyword>
<accession>A0A7M7GH53</accession>
<dbReference type="InterPro" id="IPR002659">
    <property type="entry name" value="Glyco_trans_31"/>
</dbReference>
<evidence type="ECO:0000256" key="1">
    <source>
        <dbReference type="ARBA" id="ARBA00004323"/>
    </source>
</evidence>
<keyword evidence="6" id="KW-0735">Signal-anchor</keyword>
<name>A0A7M7GH53_STRPU</name>
<keyword evidence="3 10" id="KW-0328">Glycosyltransferase</keyword>
<dbReference type="EC" id="2.4.1.-" evidence="10"/>
<evidence type="ECO:0000313" key="11">
    <source>
        <dbReference type="EnsemblMetazoa" id="XP_003728876"/>
    </source>
</evidence>
<dbReference type="FunFam" id="3.90.550.50:FF:000068">
    <property type="entry name" value="Hexosyltransferase"/>
    <property type="match status" value="1"/>
</dbReference>
<proteinExistence type="inferred from homology"/>
<evidence type="ECO:0000256" key="2">
    <source>
        <dbReference type="ARBA" id="ARBA00008661"/>
    </source>
</evidence>
<evidence type="ECO:0000256" key="4">
    <source>
        <dbReference type="ARBA" id="ARBA00022679"/>
    </source>
</evidence>
<dbReference type="Gene3D" id="3.90.550.50">
    <property type="match status" value="1"/>
</dbReference>
<dbReference type="GO" id="GO:0016758">
    <property type="term" value="F:hexosyltransferase activity"/>
    <property type="evidence" value="ECO:0007669"/>
    <property type="project" value="InterPro"/>
</dbReference>
<evidence type="ECO:0000256" key="5">
    <source>
        <dbReference type="ARBA" id="ARBA00022692"/>
    </source>
</evidence>
<dbReference type="InParanoid" id="A0A7M7GH53"/>
<sequence>MAVSTMRIPKRLFFQVTFCLLVLCFLRDRLLQSGLSLSRREFNATLIDTAPECLKHASDTNHLANVARIQRGVQSWIRRIDVHNYSYIINPTDWCDRRKSEGEDLVLVIFVNSAPDHFLKRNLIRNTFARADSWPFYSSRNQTMRLVFSVGAVDDIIMQSRLRDESVIFGDIVQENFIDDYLNMTLKTVMGFKWSTTFCSRAKYVMKLDDDVLINTRMVADVLLKAPTNSFSMGDLHAHAIVRDPKSEWGKFFTPVHLWPRRKFPPFFTGPAYMFSMDMAQKISKACRDTPLFPWSDVYVGMCCLKAGLGLTNQKGFIASDLAKQSEQPLPMGEKEMESYHKLFTVFHLPMLHMKQLWELWTKRTITL</sequence>
<dbReference type="Pfam" id="PF01762">
    <property type="entry name" value="Galactosyl_T"/>
    <property type="match status" value="1"/>
</dbReference>
<evidence type="ECO:0000256" key="3">
    <source>
        <dbReference type="ARBA" id="ARBA00022676"/>
    </source>
</evidence>
<organism evidence="11 12">
    <name type="scientific">Strongylocentrotus purpuratus</name>
    <name type="common">Purple sea urchin</name>
    <dbReference type="NCBI Taxonomy" id="7668"/>
    <lineage>
        <taxon>Eukaryota</taxon>
        <taxon>Metazoa</taxon>
        <taxon>Echinodermata</taxon>
        <taxon>Eleutherozoa</taxon>
        <taxon>Echinozoa</taxon>
        <taxon>Echinoidea</taxon>
        <taxon>Euechinoidea</taxon>
        <taxon>Echinacea</taxon>
        <taxon>Camarodonta</taxon>
        <taxon>Echinidea</taxon>
        <taxon>Strongylocentrotidae</taxon>
        <taxon>Strongylocentrotus</taxon>
    </lineage>
</organism>
<keyword evidence="4" id="KW-0808">Transferase</keyword>
<keyword evidence="9" id="KW-0472">Membrane</keyword>